<evidence type="ECO:0000256" key="1">
    <source>
        <dbReference type="SAM" id="MobiDB-lite"/>
    </source>
</evidence>
<name>A0A1F5TQ65_9BACT</name>
<reference evidence="2 3" key="1">
    <citation type="journal article" date="2016" name="Nat. Commun.">
        <title>Thousands of microbial genomes shed light on interconnected biogeochemical processes in an aquifer system.</title>
        <authorList>
            <person name="Anantharaman K."/>
            <person name="Brown C.T."/>
            <person name="Hug L.A."/>
            <person name="Sharon I."/>
            <person name="Castelle C.J."/>
            <person name="Probst A.J."/>
            <person name="Thomas B.C."/>
            <person name="Singh A."/>
            <person name="Wilkins M.J."/>
            <person name="Karaoz U."/>
            <person name="Brodie E.L."/>
            <person name="Williams K.H."/>
            <person name="Hubbard S.S."/>
            <person name="Banfield J.F."/>
        </authorList>
    </citation>
    <scope>NUCLEOTIDE SEQUENCE [LARGE SCALE GENOMIC DNA]</scope>
</reference>
<evidence type="ECO:0000313" key="3">
    <source>
        <dbReference type="Proteomes" id="UP000177579"/>
    </source>
</evidence>
<proteinExistence type="predicted"/>
<accession>A0A1F5TQ65</accession>
<evidence type="ECO:0000313" key="2">
    <source>
        <dbReference type="EMBL" id="OGF40979.1"/>
    </source>
</evidence>
<feature type="region of interest" description="Disordered" evidence="1">
    <location>
        <begin position="1"/>
        <end position="23"/>
    </location>
</feature>
<sequence length="66" mass="6506">MCDSDCKQGGKHCGDKGCDGTGKKDGTGGHCPDGGCPSGGCGGSNQPFPNTKPCGGCGQKKDKKDD</sequence>
<dbReference type="AlphaFoldDB" id="A0A1F5TQ65"/>
<dbReference type="EMBL" id="MFGO01000017">
    <property type="protein sequence ID" value="OGF40979.1"/>
    <property type="molecule type" value="Genomic_DNA"/>
</dbReference>
<organism evidence="2 3">
    <name type="scientific">Candidatus Falkowbacteria bacterium RIFOXYD2_FULL_34_120</name>
    <dbReference type="NCBI Taxonomy" id="1798007"/>
    <lineage>
        <taxon>Bacteria</taxon>
        <taxon>Candidatus Falkowiibacteriota</taxon>
    </lineage>
</organism>
<protein>
    <submittedName>
        <fullName evidence="2">Uncharacterized protein</fullName>
    </submittedName>
</protein>
<dbReference type="Proteomes" id="UP000177579">
    <property type="component" value="Unassembled WGS sequence"/>
</dbReference>
<gene>
    <name evidence="2" type="ORF">A2531_04400</name>
</gene>
<comment type="caution">
    <text evidence="2">The sequence shown here is derived from an EMBL/GenBank/DDBJ whole genome shotgun (WGS) entry which is preliminary data.</text>
</comment>